<name>A0A1M4XZV1_9CLOT</name>
<dbReference type="Gene3D" id="1.10.10.580">
    <property type="entry name" value="Structural maintenance of chromosome 1. Chain E"/>
    <property type="match status" value="1"/>
</dbReference>
<dbReference type="Gene3D" id="6.10.250.2410">
    <property type="match status" value="1"/>
</dbReference>
<dbReference type="NCBIfam" id="NF000994">
    <property type="entry name" value="PRK00104.1-3"/>
    <property type="match status" value="1"/>
</dbReference>
<comment type="function">
    <text evidence="3">Participates in chromosomal partition during cell division. May act via the formation of a condensin-like complex containing Smc and ScpB that pull DNA away from mid-cell into both cell halves.</text>
</comment>
<evidence type="ECO:0000313" key="4">
    <source>
        <dbReference type="EMBL" id="SHE98833.1"/>
    </source>
</evidence>
<comment type="subcellular location">
    <subcellularLocation>
        <location evidence="3">Cytoplasm</location>
    </subcellularLocation>
    <text evidence="3">Associated with two foci at the outer edges of the nucleoid region in young cells, and at four foci within both cell halves in older cells.</text>
</comment>
<evidence type="ECO:0000256" key="1">
    <source>
        <dbReference type="ARBA" id="ARBA00022829"/>
    </source>
</evidence>
<dbReference type="HAMAP" id="MF_01805">
    <property type="entry name" value="ScpA"/>
    <property type="match status" value="1"/>
</dbReference>
<evidence type="ECO:0000313" key="5">
    <source>
        <dbReference type="Proteomes" id="UP000184035"/>
    </source>
</evidence>
<evidence type="ECO:0000256" key="3">
    <source>
        <dbReference type="HAMAP-Rule" id="MF_01805"/>
    </source>
</evidence>
<dbReference type="PANTHER" id="PTHR33969:SF2">
    <property type="entry name" value="SEGREGATION AND CONDENSATION PROTEIN A"/>
    <property type="match status" value="1"/>
</dbReference>
<dbReference type="Proteomes" id="UP000184035">
    <property type="component" value="Unassembled WGS sequence"/>
</dbReference>
<comment type="similarity">
    <text evidence="3">Belongs to the ScpA family.</text>
</comment>
<dbReference type="EMBL" id="FQVM01000022">
    <property type="protein sequence ID" value="SHE98833.1"/>
    <property type="molecule type" value="Genomic_DNA"/>
</dbReference>
<protein>
    <recommendedName>
        <fullName evidence="2 3">Segregation and condensation protein A</fullName>
    </recommendedName>
</protein>
<keyword evidence="5" id="KW-1185">Reference proteome</keyword>
<keyword evidence="3" id="KW-0131">Cell cycle</keyword>
<organism evidence="4 5">
    <name type="scientific">Clostridium fallax</name>
    <dbReference type="NCBI Taxonomy" id="1533"/>
    <lineage>
        <taxon>Bacteria</taxon>
        <taxon>Bacillati</taxon>
        <taxon>Bacillota</taxon>
        <taxon>Clostridia</taxon>
        <taxon>Eubacteriales</taxon>
        <taxon>Clostridiaceae</taxon>
        <taxon>Clostridium</taxon>
    </lineage>
</organism>
<dbReference type="InterPro" id="IPR023093">
    <property type="entry name" value="ScpA-like_C"/>
</dbReference>
<comment type="subunit">
    <text evidence="3">Component of a cohesin-like complex composed of ScpA, ScpB and the Smc homodimer, in which ScpA and ScpB bind to the head domain of Smc. The presence of the three proteins is required for the association of the complex with DNA.</text>
</comment>
<dbReference type="OrthoDB" id="9811016at2"/>
<reference evidence="4 5" key="1">
    <citation type="submission" date="2016-11" db="EMBL/GenBank/DDBJ databases">
        <authorList>
            <person name="Jaros S."/>
            <person name="Januszkiewicz K."/>
            <person name="Wedrychowicz H."/>
        </authorList>
    </citation>
    <scope>NUCLEOTIDE SEQUENCE [LARGE SCALE GENOMIC DNA]</scope>
    <source>
        <strain evidence="4 5">DSM 2631</strain>
    </source>
</reference>
<accession>A0A1M4XZV1</accession>
<keyword evidence="1 3" id="KW-0159">Chromosome partition</keyword>
<keyword evidence="3" id="KW-0132">Cell division</keyword>
<dbReference type="GO" id="GO:0006260">
    <property type="term" value="P:DNA replication"/>
    <property type="evidence" value="ECO:0007669"/>
    <property type="project" value="UniProtKB-UniRule"/>
</dbReference>
<dbReference type="GO" id="GO:0051301">
    <property type="term" value="P:cell division"/>
    <property type="evidence" value="ECO:0007669"/>
    <property type="project" value="UniProtKB-KW"/>
</dbReference>
<gene>
    <name evidence="3" type="primary">scpA</name>
    <name evidence="4" type="ORF">SAMN05443638_12228</name>
</gene>
<dbReference type="RefSeq" id="WP_072896946.1">
    <property type="nucleotide sequence ID" value="NZ_FQVM01000022.1"/>
</dbReference>
<evidence type="ECO:0000256" key="2">
    <source>
        <dbReference type="ARBA" id="ARBA00044777"/>
    </source>
</evidence>
<keyword evidence="3" id="KW-0963">Cytoplasm</keyword>
<dbReference type="STRING" id="1533.SAMN05443638_12228"/>
<dbReference type="PANTHER" id="PTHR33969">
    <property type="entry name" value="SEGREGATION AND CONDENSATION PROTEIN A"/>
    <property type="match status" value="1"/>
</dbReference>
<dbReference type="InterPro" id="IPR003768">
    <property type="entry name" value="ScpA"/>
</dbReference>
<dbReference type="GO" id="GO:0005737">
    <property type="term" value="C:cytoplasm"/>
    <property type="evidence" value="ECO:0007669"/>
    <property type="project" value="UniProtKB-SubCell"/>
</dbReference>
<proteinExistence type="inferred from homology"/>
<dbReference type="AlphaFoldDB" id="A0A1M4XZV1"/>
<dbReference type="GO" id="GO:0007059">
    <property type="term" value="P:chromosome segregation"/>
    <property type="evidence" value="ECO:0007669"/>
    <property type="project" value="UniProtKB-UniRule"/>
</dbReference>
<sequence length="250" mass="29569">MSLPNIKVTGFEGPFDLLLHLIKKNKMDIYDIKIWEITNKYLEYINKMKELDLEVTSEFIVIAATLIEIKSKTLLPKPPKEEEEEEDPKEKLLERLIEYKKIKLAAQYLNNCSKYTGDVYTKKAEVIELPEEKSNIKMDKIFKNISMLDLYNLYNDIMNRYLSKQNSNLSFDKRIPIDKYKVEEKMEEIFSSLKDKKIIEFSEFIYRCECKLEAVVSFLALLELIKIRKVKVVQNESFGSIYIERMEIDG</sequence>
<dbReference type="Pfam" id="PF02616">
    <property type="entry name" value="SMC_ScpA"/>
    <property type="match status" value="1"/>
</dbReference>